<dbReference type="Gene3D" id="2.60.120.430">
    <property type="entry name" value="Galactose-binding lectin"/>
    <property type="match status" value="1"/>
</dbReference>
<protein>
    <submittedName>
        <fullName evidence="1">Uncharacterized protein</fullName>
    </submittedName>
</protein>
<name>A0A0F9SQ23_9ZZZZ</name>
<gene>
    <name evidence="1" type="ORF">LCGC14_0490030</name>
</gene>
<dbReference type="EMBL" id="LAZR01000550">
    <property type="protein sequence ID" value="KKN64577.1"/>
    <property type="molecule type" value="Genomic_DNA"/>
</dbReference>
<dbReference type="AlphaFoldDB" id="A0A0F9SQ23"/>
<sequence length="203" mass="22888">MSNKRKTVIRSGAKGSLLVVMRWLLLVVPSLFFFFVSSSVSVENSVLNKEEVFAKEQEESSGLEWKEVSKITVLGSVDWIDTGLEVKEDQEIYFSAQRQISLQRGNPMAWCGPDGMDRKTMQQPISDKNIGALIGKVVWLISIEVDEETGEEIRHEIIEKFYIGSANQVRMPISGRLFLGINENVVGDNSGDFEVTIYLLFFS</sequence>
<accession>A0A0F9SQ23</accession>
<proteinExistence type="predicted"/>
<comment type="caution">
    <text evidence="1">The sequence shown here is derived from an EMBL/GenBank/DDBJ whole genome shotgun (WGS) entry which is preliminary data.</text>
</comment>
<organism evidence="1">
    <name type="scientific">marine sediment metagenome</name>
    <dbReference type="NCBI Taxonomy" id="412755"/>
    <lineage>
        <taxon>unclassified sequences</taxon>
        <taxon>metagenomes</taxon>
        <taxon>ecological metagenomes</taxon>
    </lineage>
</organism>
<reference evidence="1" key="1">
    <citation type="journal article" date="2015" name="Nature">
        <title>Complex archaea that bridge the gap between prokaryotes and eukaryotes.</title>
        <authorList>
            <person name="Spang A."/>
            <person name="Saw J.H."/>
            <person name="Jorgensen S.L."/>
            <person name="Zaremba-Niedzwiedzka K."/>
            <person name="Martijn J."/>
            <person name="Lind A.E."/>
            <person name="van Eijk R."/>
            <person name="Schleper C."/>
            <person name="Guy L."/>
            <person name="Ettema T.J."/>
        </authorList>
    </citation>
    <scope>NUCLEOTIDE SEQUENCE</scope>
</reference>
<evidence type="ECO:0000313" key="1">
    <source>
        <dbReference type="EMBL" id="KKN64577.1"/>
    </source>
</evidence>